<dbReference type="GO" id="GO:0016746">
    <property type="term" value="F:acyltransferase activity"/>
    <property type="evidence" value="ECO:0007669"/>
    <property type="project" value="UniProtKB-KW"/>
</dbReference>
<evidence type="ECO:0000313" key="3">
    <source>
        <dbReference type="Proteomes" id="UP000031523"/>
    </source>
</evidence>
<keyword evidence="3" id="KW-1185">Reference proteome</keyword>
<evidence type="ECO:0000313" key="2">
    <source>
        <dbReference type="EMBL" id="AJE86970.1"/>
    </source>
</evidence>
<dbReference type="EMBL" id="CP010519">
    <property type="protein sequence ID" value="AJE86970.1"/>
    <property type="molecule type" value="Genomic_DNA"/>
</dbReference>
<protein>
    <submittedName>
        <fullName evidence="2">Lipoprotein N-acyltransferase integral membrane</fullName>
    </submittedName>
</protein>
<dbReference type="AlphaFoldDB" id="A0A0B5F5V9"/>
<accession>A0A0B5F5V9</accession>
<dbReference type="KEGG" id="sals:SLNWT_6594"/>
<dbReference type="Proteomes" id="UP000031523">
    <property type="component" value="Chromosome"/>
</dbReference>
<feature type="compositionally biased region" description="Polar residues" evidence="1">
    <location>
        <begin position="1"/>
        <end position="14"/>
    </location>
</feature>
<gene>
    <name evidence="2" type="ORF">SLNWT_6594</name>
</gene>
<proteinExistence type="predicted"/>
<name>A0A0B5F5V9_STRA4</name>
<keyword evidence="2" id="KW-0449">Lipoprotein</keyword>
<feature type="region of interest" description="Disordered" evidence="1">
    <location>
        <begin position="1"/>
        <end position="42"/>
    </location>
</feature>
<sequence length="156" mass="17317">MASASRALSTSPRRTASRKARTACSTPRWRATGTQSPRRRSEGWPLWSITSARLRTTRLVSWPETSRTSSAEPLIRFITPSAVKPSPASCRTRWCTSPSTTRARTSTVSAGPGSRKRRVSATWMKSSRIMVRGRSGSPRRFFCSRISSRGCSAHWA</sequence>
<keyword evidence="2" id="KW-0808">Transferase</keyword>
<reference evidence="2 3" key="1">
    <citation type="submission" date="2015-01" db="EMBL/GenBank/DDBJ databases">
        <title>Enhanced salinomycin production by adjusting the supply of polyketide extender units in Streptomyce albus DSM 41398.</title>
        <authorList>
            <person name="Lu C."/>
        </authorList>
    </citation>
    <scope>NUCLEOTIDE SEQUENCE [LARGE SCALE GENOMIC DNA]</scope>
    <source>
        <strain evidence="3">ATCC 21838 / DSM 41398 / FERM P-419 / JCM 4703 / NBRC 107858</strain>
    </source>
</reference>
<keyword evidence="2" id="KW-0012">Acyltransferase</keyword>
<evidence type="ECO:0000256" key="1">
    <source>
        <dbReference type="SAM" id="MobiDB-lite"/>
    </source>
</evidence>
<organism evidence="2 3">
    <name type="scientific">Streptomyces albus (strain ATCC 21838 / DSM 41398 / FERM P-419 / JCM 4703 / NBRC 107858)</name>
    <dbReference type="NCBI Taxonomy" id="1081613"/>
    <lineage>
        <taxon>Bacteria</taxon>
        <taxon>Bacillati</taxon>
        <taxon>Actinomycetota</taxon>
        <taxon>Actinomycetes</taxon>
        <taxon>Kitasatosporales</taxon>
        <taxon>Streptomycetaceae</taxon>
        <taxon>Streptomyces</taxon>
    </lineage>
</organism>